<protein>
    <submittedName>
        <fullName evidence="1">Uncharacterized protein</fullName>
    </submittedName>
</protein>
<dbReference type="AlphaFoldDB" id="A0A1H3LF01"/>
<keyword evidence="2" id="KW-1185">Reference proteome</keyword>
<organism evidence="1 2">
    <name type="scientific">Saccharopolyspora shandongensis</name>
    <dbReference type="NCBI Taxonomy" id="418495"/>
    <lineage>
        <taxon>Bacteria</taxon>
        <taxon>Bacillati</taxon>
        <taxon>Actinomycetota</taxon>
        <taxon>Actinomycetes</taxon>
        <taxon>Pseudonocardiales</taxon>
        <taxon>Pseudonocardiaceae</taxon>
        <taxon>Saccharopolyspora</taxon>
    </lineage>
</organism>
<name>A0A1H3LF01_9PSEU</name>
<evidence type="ECO:0000313" key="2">
    <source>
        <dbReference type="Proteomes" id="UP000199529"/>
    </source>
</evidence>
<reference evidence="2" key="1">
    <citation type="submission" date="2016-10" db="EMBL/GenBank/DDBJ databases">
        <authorList>
            <person name="Varghese N."/>
            <person name="Submissions S."/>
        </authorList>
    </citation>
    <scope>NUCLEOTIDE SEQUENCE [LARGE SCALE GENOMIC DNA]</scope>
    <source>
        <strain evidence="2">CGMCC 4.3530</strain>
    </source>
</reference>
<sequence length="86" mass="9242">MNPSTSDCSSGRRDHPGAVVDRKVPILQPKQDISGQLVTGRFPCSNTSDAPPDGEPLPKISEAELLLVTMNADALLLRQVTPKFTD</sequence>
<dbReference type="Proteomes" id="UP000199529">
    <property type="component" value="Unassembled WGS sequence"/>
</dbReference>
<proteinExistence type="predicted"/>
<accession>A0A1H3LF01</accession>
<evidence type="ECO:0000313" key="1">
    <source>
        <dbReference type="EMBL" id="SDY62973.1"/>
    </source>
</evidence>
<gene>
    <name evidence="1" type="ORF">SAMN05216215_103140</name>
</gene>
<dbReference type="EMBL" id="FNOK01000031">
    <property type="protein sequence ID" value="SDY62973.1"/>
    <property type="molecule type" value="Genomic_DNA"/>
</dbReference>
<dbReference type="STRING" id="418495.SAMN05216215_103140"/>